<sequence>MKKFHVTRKTVLTIVGVTLPLTAAAILLPRLKRSRRARSVRA</sequence>
<dbReference type="AlphaFoldDB" id="A0A174QGM5"/>
<evidence type="ECO:0000313" key="1">
    <source>
        <dbReference type="EMBL" id="CUP70118.1"/>
    </source>
</evidence>
<protein>
    <submittedName>
        <fullName evidence="1">Uncharacterized protein</fullName>
    </submittedName>
</protein>
<reference evidence="1 2" key="1">
    <citation type="submission" date="2015-09" db="EMBL/GenBank/DDBJ databases">
        <authorList>
            <consortium name="Pathogen Informatics"/>
        </authorList>
    </citation>
    <scope>NUCLEOTIDE SEQUENCE [LARGE SCALE GENOMIC DNA]</scope>
    <source>
        <strain evidence="1 2">2789STDY5834939</strain>
    </source>
</reference>
<proteinExistence type="predicted"/>
<gene>
    <name evidence="1" type="ORF">ERS852551_01654</name>
</gene>
<evidence type="ECO:0000313" key="2">
    <source>
        <dbReference type="Proteomes" id="UP000095765"/>
    </source>
</evidence>
<name>A0A174QGM5_9FIRM</name>
<dbReference type="Proteomes" id="UP000095765">
    <property type="component" value="Unassembled WGS sequence"/>
</dbReference>
<dbReference type="EMBL" id="CZBE01000010">
    <property type="protein sequence ID" value="CUP70118.1"/>
    <property type="molecule type" value="Genomic_DNA"/>
</dbReference>
<dbReference type="RefSeq" id="WP_006874018.1">
    <property type="nucleotide sequence ID" value="NZ_JADNBD010000010.1"/>
</dbReference>
<accession>A0A174QGM5</accession>
<organism evidence="1 2">
    <name type="scientific">Anaerotruncus colihominis</name>
    <dbReference type="NCBI Taxonomy" id="169435"/>
    <lineage>
        <taxon>Bacteria</taxon>
        <taxon>Bacillati</taxon>
        <taxon>Bacillota</taxon>
        <taxon>Clostridia</taxon>
        <taxon>Eubacteriales</taxon>
        <taxon>Oscillospiraceae</taxon>
        <taxon>Anaerotruncus</taxon>
    </lineage>
</organism>